<dbReference type="SUPFAM" id="SSF50891">
    <property type="entry name" value="Cyclophilin-like"/>
    <property type="match status" value="1"/>
</dbReference>
<evidence type="ECO:0000313" key="5">
    <source>
        <dbReference type="EMBL" id="AOO82018.1"/>
    </source>
</evidence>
<dbReference type="AlphaFoldDB" id="A0A1D7U3Q2"/>
<dbReference type="Proteomes" id="UP000094969">
    <property type="component" value="Chromosome"/>
</dbReference>
<organism evidence="5 6">
    <name type="scientific">Bosea vaviloviae</name>
    <dbReference type="NCBI Taxonomy" id="1526658"/>
    <lineage>
        <taxon>Bacteria</taxon>
        <taxon>Pseudomonadati</taxon>
        <taxon>Pseudomonadota</taxon>
        <taxon>Alphaproteobacteria</taxon>
        <taxon>Hyphomicrobiales</taxon>
        <taxon>Boseaceae</taxon>
        <taxon>Bosea</taxon>
    </lineage>
</organism>
<proteinExistence type="predicted"/>
<evidence type="ECO:0000313" key="6">
    <source>
        <dbReference type="Proteomes" id="UP000094969"/>
    </source>
</evidence>
<keyword evidence="1" id="KW-0547">Nucleotide-binding</keyword>
<sequence>MTIETLPRPRLLRCGDAAISVEFGDAIDPTVNARVLALDAALSAEPQPGLLETVPTYCSLLIHLDPLSTDFRALSERILALSERPVAAGGKVRRWRVPVVYGGDFGMDLDDLAARHGISGEALVARHAAATYVVAMIGFMPGFAYLSGLDPALATPRRLEPRMKTPAQSVSIGGAQGAISTVEGPSGWHMIGRTPARGFMPGRDPVFTYAPGDEIRFERIAPGEWAGLDALAASGASVARCEAP</sequence>
<protein>
    <submittedName>
        <fullName evidence="5">Allophanate hydrolase</fullName>
    </submittedName>
</protein>
<dbReference type="STRING" id="1526658.BHK69_17600"/>
<evidence type="ECO:0000256" key="2">
    <source>
        <dbReference type="ARBA" id="ARBA00022801"/>
    </source>
</evidence>
<keyword evidence="6" id="KW-1185">Reference proteome</keyword>
<dbReference type="Pfam" id="PF02682">
    <property type="entry name" value="CT_C_D"/>
    <property type="match status" value="1"/>
</dbReference>
<name>A0A1D7U3Q2_9HYPH</name>
<accession>A0A1D7U3Q2</accession>
<dbReference type="GO" id="GO:0016787">
    <property type="term" value="F:hydrolase activity"/>
    <property type="evidence" value="ECO:0007669"/>
    <property type="project" value="UniProtKB-KW"/>
</dbReference>
<keyword evidence="3" id="KW-0067">ATP-binding</keyword>
<evidence type="ECO:0000259" key="4">
    <source>
        <dbReference type="SMART" id="SM00796"/>
    </source>
</evidence>
<evidence type="ECO:0000256" key="3">
    <source>
        <dbReference type="ARBA" id="ARBA00022840"/>
    </source>
</evidence>
<dbReference type="InterPro" id="IPR029000">
    <property type="entry name" value="Cyclophilin-like_dom_sf"/>
</dbReference>
<dbReference type="EMBL" id="CP017147">
    <property type="protein sequence ID" value="AOO82018.1"/>
    <property type="molecule type" value="Genomic_DNA"/>
</dbReference>
<dbReference type="InterPro" id="IPR003833">
    <property type="entry name" value="CT_C_D"/>
</dbReference>
<dbReference type="GO" id="GO:0005524">
    <property type="term" value="F:ATP binding"/>
    <property type="evidence" value="ECO:0007669"/>
    <property type="project" value="UniProtKB-KW"/>
</dbReference>
<dbReference type="Gene3D" id="2.40.100.10">
    <property type="entry name" value="Cyclophilin-like"/>
    <property type="match status" value="1"/>
</dbReference>
<dbReference type="KEGG" id="bvv:BHK69_17600"/>
<dbReference type="PANTHER" id="PTHR34698:SF2">
    <property type="entry name" value="5-OXOPROLINASE SUBUNIT B"/>
    <property type="match status" value="1"/>
</dbReference>
<dbReference type="PANTHER" id="PTHR34698">
    <property type="entry name" value="5-OXOPROLINASE SUBUNIT B"/>
    <property type="match status" value="1"/>
</dbReference>
<dbReference type="RefSeq" id="WP_069691228.1">
    <property type="nucleotide sequence ID" value="NZ_CP017147.1"/>
</dbReference>
<dbReference type="OrthoDB" id="9778567at2"/>
<dbReference type="SUPFAM" id="SSF160467">
    <property type="entry name" value="PH0987 N-terminal domain-like"/>
    <property type="match status" value="1"/>
</dbReference>
<dbReference type="InterPro" id="IPR010016">
    <property type="entry name" value="PxpB"/>
</dbReference>
<gene>
    <name evidence="5" type="ORF">BHK69_17600</name>
</gene>
<evidence type="ECO:0000256" key="1">
    <source>
        <dbReference type="ARBA" id="ARBA00022741"/>
    </source>
</evidence>
<dbReference type="NCBIfam" id="TIGR00370">
    <property type="entry name" value="5-oxoprolinase subunit PxpB"/>
    <property type="match status" value="1"/>
</dbReference>
<reference evidence="5 6" key="1">
    <citation type="journal article" date="2015" name="Antonie Van Leeuwenhoek">
        <title>Bosea vaviloviae sp. nov., a new species of slow-growing rhizobia isolated from nodules of the relict species Vavilovia formosa (Stev.) Fed.</title>
        <authorList>
            <person name="Safronova V.I."/>
            <person name="Kuznetsova I.G."/>
            <person name="Sazanova A.L."/>
            <person name="Kimeklis A.K."/>
            <person name="Belimov A.A."/>
            <person name="Andronov E.E."/>
            <person name="Pinaev A.G."/>
            <person name="Chizhevskaya E.P."/>
            <person name="Pukhaev A.R."/>
            <person name="Popov K.P."/>
            <person name="Willems A."/>
            <person name="Tikhonovich I.A."/>
        </authorList>
    </citation>
    <scope>NUCLEOTIDE SEQUENCE [LARGE SCALE GENOMIC DNA]</scope>
    <source>
        <strain evidence="5 6">Vaf18</strain>
    </source>
</reference>
<dbReference type="Gene3D" id="3.30.1360.40">
    <property type="match status" value="1"/>
</dbReference>
<feature type="domain" description="Carboxyltransferase" evidence="4">
    <location>
        <begin position="9"/>
        <end position="209"/>
    </location>
</feature>
<dbReference type="SMART" id="SM00796">
    <property type="entry name" value="AHS1"/>
    <property type="match status" value="1"/>
</dbReference>
<keyword evidence="2 5" id="KW-0378">Hydrolase</keyword>